<keyword evidence="3" id="KW-1003">Cell membrane</keyword>
<protein>
    <submittedName>
        <fullName evidence="9">ABC transporter permease</fullName>
    </submittedName>
</protein>
<evidence type="ECO:0000256" key="1">
    <source>
        <dbReference type="ARBA" id="ARBA00004651"/>
    </source>
</evidence>
<feature type="transmembrane region" description="Helical" evidence="7">
    <location>
        <begin position="147"/>
        <end position="167"/>
    </location>
</feature>
<dbReference type="PANTHER" id="PTHR43163">
    <property type="entry name" value="DIPEPTIDE TRANSPORT SYSTEM PERMEASE PROTEIN DPPB-RELATED"/>
    <property type="match status" value="1"/>
</dbReference>
<evidence type="ECO:0000256" key="7">
    <source>
        <dbReference type="RuleBase" id="RU363032"/>
    </source>
</evidence>
<evidence type="ECO:0000256" key="3">
    <source>
        <dbReference type="ARBA" id="ARBA00022475"/>
    </source>
</evidence>
<dbReference type="RefSeq" id="WP_380585454.1">
    <property type="nucleotide sequence ID" value="NZ_JBHSQJ010000083.1"/>
</dbReference>
<feature type="transmembrane region" description="Helical" evidence="7">
    <location>
        <begin position="256"/>
        <end position="277"/>
    </location>
</feature>
<dbReference type="EMBL" id="JBHSQJ010000083">
    <property type="protein sequence ID" value="MFC5909558.1"/>
    <property type="molecule type" value="Genomic_DNA"/>
</dbReference>
<evidence type="ECO:0000259" key="8">
    <source>
        <dbReference type="PROSITE" id="PS50928"/>
    </source>
</evidence>
<dbReference type="InterPro" id="IPR000515">
    <property type="entry name" value="MetI-like"/>
</dbReference>
<feature type="transmembrane region" description="Helical" evidence="7">
    <location>
        <begin position="101"/>
        <end position="126"/>
    </location>
</feature>
<evidence type="ECO:0000313" key="9">
    <source>
        <dbReference type="EMBL" id="MFC5909558.1"/>
    </source>
</evidence>
<comment type="subcellular location">
    <subcellularLocation>
        <location evidence="1 7">Cell membrane</location>
        <topology evidence="1 7">Multi-pass membrane protein</topology>
    </subcellularLocation>
</comment>
<dbReference type="PANTHER" id="PTHR43163:SF6">
    <property type="entry name" value="DIPEPTIDE TRANSPORT SYSTEM PERMEASE PROTEIN DPPB-RELATED"/>
    <property type="match status" value="1"/>
</dbReference>
<proteinExistence type="inferred from homology"/>
<organism evidence="9 10">
    <name type="scientific">Streptacidiphilus monticola</name>
    <dbReference type="NCBI Taxonomy" id="2161674"/>
    <lineage>
        <taxon>Bacteria</taxon>
        <taxon>Bacillati</taxon>
        <taxon>Actinomycetota</taxon>
        <taxon>Actinomycetes</taxon>
        <taxon>Kitasatosporales</taxon>
        <taxon>Streptomycetaceae</taxon>
        <taxon>Streptacidiphilus</taxon>
    </lineage>
</organism>
<comment type="similarity">
    <text evidence="7">Belongs to the binding-protein-dependent transport system permease family.</text>
</comment>
<reference evidence="10" key="1">
    <citation type="journal article" date="2019" name="Int. J. Syst. Evol. Microbiol.">
        <title>The Global Catalogue of Microorganisms (GCM) 10K type strain sequencing project: providing services to taxonomists for standard genome sequencing and annotation.</title>
        <authorList>
            <consortium name="The Broad Institute Genomics Platform"/>
            <consortium name="The Broad Institute Genome Sequencing Center for Infectious Disease"/>
            <person name="Wu L."/>
            <person name="Ma J."/>
        </authorList>
    </citation>
    <scope>NUCLEOTIDE SEQUENCE [LARGE SCALE GENOMIC DNA]</scope>
    <source>
        <strain evidence="10">JCM 4816</strain>
    </source>
</reference>
<dbReference type="Pfam" id="PF00528">
    <property type="entry name" value="BPD_transp_1"/>
    <property type="match status" value="1"/>
</dbReference>
<sequence length="328" mass="35081">MRTLLRRLGFYVLAAYAAITLNFFLIRLLPGSALSNILTQLRGSSLSPATVKALEEEYGGGHSSTFSQYFTYVGHLFKGDFGTSTSKGGPVVDVLTSDLPWTIGLVGSATIIAFVAGTLAGIVIGWKRNGFLDALLPIATFFQSVPYLVLAILMMLTFGYYGGFFPYGGNYDTSRNAHLTEGWNGPFIGSVLQHGTLPALTVALASIAGWIIGMRNMMITTMDEDYVLVAAAKGLPQWRVAAVAARNAILPALSNFALSISLVVTGSIVTEIVFSYQGVGTDINNAVLAGDYPLMQGVLLVIVFTVLAINFLADIAYVLLDPRARKEA</sequence>
<feature type="transmembrane region" description="Helical" evidence="7">
    <location>
        <begin position="187"/>
        <end position="212"/>
    </location>
</feature>
<comment type="caution">
    <text evidence="9">The sequence shown here is derived from an EMBL/GenBank/DDBJ whole genome shotgun (WGS) entry which is preliminary data.</text>
</comment>
<feature type="transmembrane region" description="Helical" evidence="7">
    <location>
        <begin position="297"/>
        <end position="320"/>
    </location>
</feature>
<evidence type="ECO:0000256" key="2">
    <source>
        <dbReference type="ARBA" id="ARBA00022448"/>
    </source>
</evidence>
<keyword evidence="5 7" id="KW-1133">Transmembrane helix</keyword>
<evidence type="ECO:0000256" key="5">
    <source>
        <dbReference type="ARBA" id="ARBA00022989"/>
    </source>
</evidence>
<dbReference type="InterPro" id="IPR035906">
    <property type="entry name" value="MetI-like_sf"/>
</dbReference>
<keyword evidence="6 7" id="KW-0472">Membrane</keyword>
<accession>A0ABW1G5J4</accession>
<dbReference type="Gene3D" id="1.10.3720.10">
    <property type="entry name" value="MetI-like"/>
    <property type="match status" value="1"/>
</dbReference>
<dbReference type="SUPFAM" id="SSF161098">
    <property type="entry name" value="MetI-like"/>
    <property type="match status" value="1"/>
</dbReference>
<evidence type="ECO:0000256" key="4">
    <source>
        <dbReference type="ARBA" id="ARBA00022692"/>
    </source>
</evidence>
<keyword evidence="4 7" id="KW-0812">Transmembrane</keyword>
<dbReference type="Proteomes" id="UP001596174">
    <property type="component" value="Unassembled WGS sequence"/>
</dbReference>
<dbReference type="PROSITE" id="PS50928">
    <property type="entry name" value="ABC_TM1"/>
    <property type="match status" value="1"/>
</dbReference>
<keyword evidence="10" id="KW-1185">Reference proteome</keyword>
<gene>
    <name evidence="9" type="ORF">ACFP3V_20360</name>
</gene>
<evidence type="ECO:0000256" key="6">
    <source>
        <dbReference type="ARBA" id="ARBA00023136"/>
    </source>
</evidence>
<feature type="transmembrane region" description="Helical" evidence="7">
    <location>
        <begin position="9"/>
        <end position="29"/>
    </location>
</feature>
<feature type="domain" description="ABC transmembrane type-1" evidence="8">
    <location>
        <begin position="99"/>
        <end position="313"/>
    </location>
</feature>
<name>A0ABW1G5J4_9ACTN</name>
<evidence type="ECO:0000313" key="10">
    <source>
        <dbReference type="Proteomes" id="UP001596174"/>
    </source>
</evidence>
<dbReference type="CDD" id="cd06261">
    <property type="entry name" value="TM_PBP2"/>
    <property type="match status" value="1"/>
</dbReference>
<keyword evidence="2 7" id="KW-0813">Transport</keyword>